<proteinExistence type="predicted"/>
<evidence type="ECO:0000313" key="3">
    <source>
        <dbReference type="Proteomes" id="UP000001593"/>
    </source>
</evidence>
<dbReference type="InterPro" id="IPR052779">
    <property type="entry name" value="WDR62"/>
</dbReference>
<feature type="repeat" description="WD" evidence="1">
    <location>
        <begin position="236"/>
        <end position="280"/>
    </location>
</feature>
<dbReference type="SMART" id="SM00320">
    <property type="entry name" value="WD40"/>
    <property type="match status" value="3"/>
</dbReference>
<dbReference type="Gene3D" id="2.130.10.10">
    <property type="entry name" value="YVTN repeat-like/Quinoprotein amine dehydrogenase"/>
    <property type="match status" value="1"/>
</dbReference>
<dbReference type="InterPro" id="IPR015943">
    <property type="entry name" value="WD40/YVTN_repeat-like_dom_sf"/>
</dbReference>
<dbReference type="Pfam" id="PF05427">
    <property type="entry name" value="FIBP"/>
    <property type="match status" value="1"/>
</dbReference>
<dbReference type="InterPro" id="IPR036322">
    <property type="entry name" value="WD40_repeat_dom_sf"/>
</dbReference>
<dbReference type="PANTHER" id="PTHR45589">
    <property type="entry name" value="WD REPEAT DOMAIN 62, ISOFORM G"/>
    <property type="match status" value="1"/>
</dbReference>
<gene>
    <name evidence="2" type="ORF">NEMVEDRAFT_v1g197947</name>
</gene>
<reference evidence="2 3" key="1">
    <citation type="journal article" date="2007" name="Science">
        <title>Sea anemone genome reveals ancestral eumetazoan gene repertoire and genomic organization.</title>
        <authorList>
            <person name="Putnam N.H."/>
            <person name="Srivastava M."/>
            <person name="Hellsten U."/>
            <person name="Dirks B."/>
            <person name="Chapman J."/>
            <person name="Salamov A."/>
            <person name="Terry A."/>
            <person name="Shapiro H."/>
            <person name="Lindquist E."/>
            <person name="Kapitonov V.V."/>
            <person name="Jurka J."/>
            <person name="Genikhovich G."/>
            <person name="Grigoriev I.V."/>
            <person name="Lucas S.M."/>
            <person name="Steele R.E."/>
            <person name="Finnerty J.R."/>
            <person name="Technau U."/>
            <person name="Martindale M.Q."/>
            <person name="Rokhsar D.S."/>
        </authorList>
    </citation>
    <scope>NUCLEOTIDE SEQUENCE [LARGE SCALE GENOMIC DNA]</scope>
    <source>
        <strain evidence="3">CH2 X CH6</strain>
    </source>
</reference>
<dbReference type="Proteomes" id="UP000001593">
    <property type="component" value="Unassembled WGS sequence"/>
</dbReference>
<dbReference type="AlphaFoldDB" id="A7RJA9"/>
<dbReference type="STRING" id="45351.A7RJA9"/>
<protein>
    <submittedName>
        <fullName evidence="2">Uncharacterized protein</fullName>
    </submittedName>
</protein>
<dbReference type="EMBL" id="DS469513">
    <property type="protein sequence ID" value="EDO48645.1"/>
    <property type="molecule type" value="Genomic_DNA"/>
</dbReference>
<dbReference type="Pfam" id="PF00400">
    <property type="entry name" value="WD40"/>
    <property type="match status" value="2"/>
</dbReference>
<evidence type="ECO:0000313" key="2">
    <source>
        <dbReference type="EMBL" id="EDO48645.1"/>
    </source>
</evidence>
<dbReference type="PANTHER" id="PTHR45589:SF1">
    <property type="entry name" value="WD REPEAT DOMAIN 62, ISOFORM G"/>
    <property type="match status" value="1"/>
</dbReference>
<dbReference type="InParanoid" id="A7RJA9"/>
<feature type="non-terminal residue" evidence="2">
    <location>
        <position position="426"/>
    </location>
</feature>
<accession>A7RJA9</accession>
<sequence length="426" mass="49217">IEASNHRITDGSLVKYGATHTIITSDTRDHYRLFNMLEHFLQNPLVLGKQLLVQIPPNIQETLIERYYQFDKEVIRELLGKKLTGRQRKDLDDVSDKTGVTLKSCRRQVDLEVYDLWLQGLSEIEASNHRITDGSLVKYGATHTIITSDTRDHYRLFNMLEHFLQNPLVLGKQLLVQIPPNIQETLIESVLKLYTLTNCTLILTLTVFLHEQIYLFKEIYTVRVYDMMFLDELLKIEAHESEVLCVEFSPPQSGHKLLASAGRDRLIHIFDMNKDFSLIQTLDDHSASITSIKFNVDDNGDFQLLSCSADKSIIFRSAQQNPDLQFVRNTNYVGKTTFYDMVVDTSRHVAATACQDRNVRIYDTVNGKQTRSFKGATGDDGTLVKVHSVIYNTFYLLCQFGTLRRRRRPRRRQRKRDPEIVINAQV</sequence>
<dbReference type="eggNOG" id="KOG1408">
    <property type="taxonomic scope" value="Eukaryota"/>
</dbReference>
<dbReference type="InterPro" id="IPR008614">
    <property type="entry name" value="FIBP"/>
</dbReference>
<dbReference type="PROSITE" id="PS50082">
    <property type="entry name" value="WD_REPEATS_2"/>
    <property type="match status" value="1"/>
</dbReference>
<dbReference type="InterPro" id="IPR001680">
    <property type="entry name" value="WD40_rpt"/>
</dbReference>
<keyword evidence="3" id="KW-1185">Reference proteome</keyword>
<keyword evidence="1" id="KW-0853">WD repeat</keyword>
<organism evidence="2 3">
    <name type="scientific">Nematostella vectensis</name>
    <name type="common">Starlet sea anemone</name>
    <dbReference type="NCBI Taxonomy" id="45351"/>
    <lineage>
        <taxon>Eukaryota</taxon>
        <taxon>Metazoa</taxon>
        <taxon>Cnidaria</taxon>
        <taxon>Anthozoa</taxon>
        <taxon>Hexacorallia</taxon>
        <taxon>Actiniaria</taxon>
        <taxon>Edwardsiidae</taxon>
        <taxon>Nematostella</taxon>
    </lineage>
</organism>
<name>A7RJA9_NEMVE</name>
<dbReference type="HOGENOM" id="CLU_644937_0_0_1"/>
<dbReference type="SUPFAM" id="SSF50978">
    <property type="entry name" value="WD40 repeat-like"/>
    <property type="match status" value="1"/>
</dbReference>
<evidence type="ECO:0000256" key="1">
    <source>
        <dbReference type="PROSITE-ProRule" id="PRU00221"/>
    </source>
</evidence>